<dbReference type="Proteomes" id="UP000619761">
    <property type="component" value="Unassembled WGS sequence"/>
</dbReference>
<proteinExistence type="predicted"/>
<sequence length="77" mass="8387">MKIVTLTSLLSLLALTACSSAYTSITQNETSGLIGCHPKEIAIEPHDFSGQTWTATCKNTKFYCSKTDKLVNCKEAK</sequence>
<organism evidence="2 3">
    <name type="scientific">Cellvibrio zantedeschiae</name>
    <dbReference type="NCBI Taxonomy" id="1237077"/>
    <lineage>
        <taxon>Bacteria</taxon>
        <taxon>Pseudomonadati</taxon>
        <taxon>Pseudomonadota</taxon>
        <taxon>Gammaproteobacteria</taxon>
        <taxon>Cellvibrionales</taxon>
        <taxon>Cellvibrionaceae</taxon>
        <taxon>Cellvibrio</taxon>
    </lineage>
</organism>
<feature type="chain" id="PRO_5047438656" description="Lipoprotein" evidence="1">
    <location>
        <begin position="24"/>
        <end position="77"/>
    </location>
</feature>
<accession>A0ABQ3B9D3</accession>
<feature type="signal peptide" evidence="1">
    <location>
        <begin position="1"/>
        <end position="23"/>
    </location>
</feature>
<name>A0ABQ3B9D3_9GAMM</name>
<keyword evidence="3" id="KW-1185">Reference proteome</keyword>
<protein>
    <recommendedName>
        <fullName evidence="4">Lipoprotein</fullName>
    </recommendedName>
</protein>
<dbReference type="EMBL" id="BMYZ01000003">
    <property type="protein sequence ID" value="GGY84619.1"/>
    <property type="molecule type" value="Genomic_DNA"/>
</dbReference>
<gene>
    <name evidence="2" type="ORF">GCM10011613_32000</name>
</gene>
<reference evidence="3" key="1">
    <citation type="journal article" date="2019" name="Int. J. Syst. Evol. Microbiol.">
        <title>The Global Catalogue of Microorganisms (GCM) 10K type strain sequencing project: providing services to taxonomists for standard genome sequencing and annotation.</title>
        <authorList>
            <consortium name="The Broad Institute Genomics Platform"/>
            <consortium name="The Broad Institute Genome Sequencing Center for Infectious Disease"/>
            <person name="Wu L."/>
            <person name="Ma J."/>
        </authorList>
    </citation>
    <scope>NUCLEOTIDE SEQUENCE [LARGE SCALE GENOMIC DNA]</scope>
    <source>
        <strain evidence="3">KCTC 32239</strain>
    </source>
</reference>
<comment type="caution">
    <text evidence="2">The sequence shown here is derived from an EMBL/GenBank/DDBJ whole genome shotgun (WGS) entry which is preliminary data.</text>
</comment>
<keyword evidence="1" id="KW-0732">Signal</keyword>
<evidence type="ECO:0008006" key="4">
    <source>
        <dbReference type="Google" id="ProtNLM"/>
    </source>
</evidence>
<evidence type="ECO:0000256" key="1">
    <source>
        <dbReference type="SAM" id="SignalP"/>
    </source>
</evidence>
<evidence type="ECO:0000313" key="3">
    <source>
        <dbReference type="Proteomes" id="UP000619761"/>
    </source>
</evidence>
<evidence type="ECO:0000313" key="2">
    <source>
        <dbReference type="EMBL" id="GGY84619.1"/>
    </source>
</evidence>
<dbReference type="PROSITE" id="PS51257">
    <property type="entry name" value="PROKAR_LIPOPROTEIN"/>
    <property type="match status" value="1"/>
</dbReference>
<dbReference type="RefSeq" id="WP_189420418.1">
    <property type="nucleotide sequence ID" value="NZ_BMYZ01000003.1"/>
</dbReference>